<gene>
    <name evidence="1" type="ORF">B4099_1203</name>
</gene>
<sequence length="74" mass="8224">MRTGTFLGPISLKDARGPALHCACRHLPGSGSPGNAGKGAYGHIHENGRKHEAFLHRINWKGDQEWFGYRLWSI</sequence>
<dbReference type="AlphaFoldDB" id="A0A150KGR2"/>
<reference evidence="1 2" key="1">
    <citation type="submission" date="2016-01" db="EMBL/GenBank/DDBJ databases">
        <title>Genome Sequences of Twelve Sporeforming Bacillus Species Isolated from Foods.</title>
        <authorList>
            <person name="Berendsen E.M."/>
            <person name="Wells-Bennik M.H."/>
            <person name="Krawcyk A.O."/>
            <person name="De Jong A."/>
            <person name="Holsappel S."/>
            <person name="Eijlander R.T."/>
            <person name="Kuipers O.P."/>
        </authorList>
    </citation>
    <scope>NUCLEOTIDE SEQUENCE [LARGE SCALE GENOMIC DNA]</scope>
    <source>
        <strain evidence="1 2">B4099</strain>
    </source>
</reference>
<accession>A0A150KGR2</accession>
<dbReference type="EMBL" id="LQYI01000027">
    <property type="protein sequence ID" value="KYC71545.1"/>
    <property type="molecule type" value="Genomic_DNA"/>
</dbReference>
<organism evidence="1 2">
    <name type="scientific">Heyndrickxia coagulans</name>
    <name type="common">Weizmannia coagulans</name>
    <dbReference type="NCBI Taxonomy" id="1398"/>
    <lineage>
        <taxon>Bacteria</taxon>
        <taxon>Bacillati</taxon>
        <taxon>Bacillota</taxon>
        <taxon>Bacilli</taxon>
        <taxon>Bacillales</taxon>
        <taxon>Bacillaceae</taxon>
        <taxon>Heyndrickxia</taxon>
    </lineage>
</organism>
<name>A0A150KGR2_HEYCO</name>
<evidence type="ECO:0000313" key="2">
    <source>
        <dbReference type="Proteomes" id="UP000075304"/>
    </source>
</evidence>
<proteinExistence type="predicted"/>
<dbReference type="Proteomes" id="UP000075304">
    <property type="component" value="Unassembled WGS sequence"/>
</dbReference>
<evidence type="ECO:0000313" key="1">
    <source>
        <dbReference type="EMBL" id="KYC71545.1"/>
    </source>
</evidence>
<comment type="caution">
    <text evidence="1">The sequence shown here is derived from an EMBL/GenBank/DDBJ whole genome shotgun (WGS) entry which is preliminary data.</text>
</comment>
<protein>
    <submittedName>
        <fullName evidence="1">Uncharacterized protein</fullName>
    </submittedName>
</protein>